<evidence type="ECO:0000313" key="3">
    <source>
        <dbReference type="Proteomes" id="UP000315017"/>
    </source>
</evidence>
<proteinExistence type="predicted"/>
<evidence type="ECO:0000313" key="2">
    <source>
        <dbReference type="EMBL" id="QDU25151.1"/>
    </source>
</evidence>
<dbReference type="EMBL" id="CP036274">
    <property type="protein sequence ID" value="QDU25151.1"/>
    <property type="molecule type" value="Genomic_DNA"/>
</dbReference>
<dbReference type="InterPro" id="IPR025178">
    <property type="entry name" value="Lnb_N"/>
</dbReference>
<evidence type="ECO:0000259" key="1">
    <source>
        <dbReference type="Pfam" id="PF13387"/>
    </source>
</evidence>
<sequence length="302" mass="33874">MPSPLISSNVAQPASRCLVVGAILLVTALAGCKNGPAAANGTAPLELPTITTASNDRNWIIEHRVLADAKMAGDQITIHNVRDAEFFTYRDCVVDYYDKTFKLGDVQNVDYLVVPFNEQRALAHTMLSFGLADGDRVGVSVEVRLEQGEEYHPATGLLGQFELIYVVASERDLIRVRTEHRKCDVYAYRGNSTPEQTQALLVDILRRVNQLRTKPELYDSISNNCTTNIVQHINKLAPGKIPQDYRVLLPGFSDQLAYELKLIDTTLPFEETKRRARVNDLALKYRDDPNFSARIRGERIAR</sequence>
<dbReference type="AlphaFoldDB" id="A0A517Y4H1"/>
<dbReference type="RefSeq" id="WP_145083601.1">
    <property type="nucleotide sequence ID" value="NZ_CP036274.1"/>
</dbReference>
<organism evidence="2 3">
    <name type="scientific">Anatilimnocola aggregata</name>
    <dbReference type="NCBI Taxonomy" id="2528021"/>
    <lineage>
        <taxon>Bacteria</taxon>
        <taxon>Pseudomonadati</taxon>
        <taxon>Planctomycetota</taxon>
        <taxon>Planctomycetia</taxon>
        <taxon>Pirellulales</taxon>
        <taxon>Pirellulaceae</taxon>
        <taxon>Anatilimnocola</taxon>
    </lineage>
</organism>
<accession>A0A517Y4H1</accession>
<dbReference type="Pfam" id="PF13387">
    <property type="entry name" value="Lnb_N"/>
    <property type="match status" value="1"/>
</dbReference>
<dbReference type="KEGG" id="aagg:ETAA8_02130"/>
<reference evidence="2 3" key="1">
    <citation type="submission" date="2019-02" db="EMBL/GenBank/DDBJ databases">
        <title>Deep-cultivation of Planctomycetes and their phenomic and genomic characterization uncovers novel biology.</title>
        <authorList>
            <person name="Wiegand S."/>
            <person name="Jogler M."/>
            <person name="Boedeker C."/>
            <person name="Pinto D."/>
            <person name="Vollmers J."/>
            <person name="Rivas-Marin E."/>
            <person name="Kohn T."/>
            <person name="Peeters S.H."/>
            <person name="Heuer A."/>
            <person name="Rast P."/>
            <person name="Oberbeckmann S."/>
            <person name="Bunk B."/>
            <person name="Jeske O."/>
            <person name="Meyerdierks A."/>
            <person name="Storesund J.E."/>
            <person name="Kallscheuer N."/>
            <person name="Luecker S."/>
            <person name="Lage O.M."/>
            <person name="Pohl T."/>
            <person name="Merkel B.J."/>
            <person name="Hornburger P."/>
            <person name="Mueller R.-W."/>
            <person name="Bruemmer F."/>
            <person name="Labrenz M."/>
            <person name="Spormann A.M."/>
            <person name="Op den Camp H."/>
            <person name="Overmann J."/>
            <person name="Amann R."/>
            <person name="Jetten M.S.M."/>
            <person name="Mascher T."/>
            <person name="Medema M.H."/>
            <person name="Devos D.P."/>
            <person name="Kaster A.-K."/>
            <person name="Ovreas L."/>
            <person name="Rohde M."/>
            <person name="Galperin M.Y."/>
            <person name="Jogler C."/>
        </authorList>
    </citation>
    <scope>NUCLEOTIDE SEQUENCE [LARGE SCALE GENOMIC DNA]</scope>
    <source>
        <strain evidence="2 3">ETA_A8</strain>
    </source>
</reference>
<feature type="domain" description="Lnb N-terminal periplasmic" evidence="1">
    <location>
        <begin position="96"/>
        <end position="250"/>
    </location>
</feature>
<keyword evidence="3" id="KW-1185">Reference proteome</keyword>
<gene>
    <name evidence="2" type="ORF">ETAA8_02130</name>
</gene>
<dbReference type="OrthoDB" id="274718at2"/>
<name>A0A517Y4H1_9BACT</name>
<dbReference type="Proteomes" id="UP000315017">
    <property type="component" value="Chromosome"/>
</dbReference>
<protein>
    <recommendedName>
        <fullName evidence="1">Lnb N-terminal periplasmic domain-containing protein</fullName>
    </recommendedName>
</protein>